<dbReference type="Proteomes" id="UP000664545">
    <property type="component" value="Unassembled WGS sequence"/>
</dbReference>
<name>A0A939D6N0_CLOAM</name>
<accession>A0A939D6N0</accession>
<dbReference type="PROSITE" id="PS01332">
    <property type="entry name" value="HTH_RRF2_1"/>
    <property type="match status" value="1"/>
</dbReference>
<dbReference type="GO" id="GO:0003700">
    <property type="term" value="F:DNA-binding transcription factor activity"/>
    <property type="evidence" value="ECO:0007669"/>
    <property type="project" value="TreeGrafter"/>
</dbReference>
<dbReference type="NCBIfam" id="TIGR00738">
    <property type="entry name" value="rrf2_super"/>
    <property type="match status" value="1"/>
</dbReference>
<dbReference type="GO" id="GO:0003677">
    <property type="term" value="F:DNA binding"/>
    <property type="evidence" value="ECO:0007669"/>
    <property type="project" value="UniProtKB-KW"/>
</dbReference>
<reference evidence="2" key="1">
    <citation type="submission" date="2021-02" db="EMBL/GenBank/DDBJ databases">
        <title>Abyssanaerobacter marinus gen.nov., sp., nov, anaerobic bacterium isolated from the Onnuri vent field of Indian Ocean and suggestion of Mogibacteriaceae fam. nov., and proposal of reclassification of ambiguous this family's genus member.</title>
        <authorList>
            <person name="Kim Y.J."/>
            <person name="Yang J.-A."/>
        </authorList>
    </citation>
    <scope>NUCLEOTIDE SEQUENCE</scope>
    <source>
        <strain evidence="2">DSM 2634</strain>
    </source>
</reference>
<comment type="caution">
    <text evidence="2">The sequence shown here is derived from an EMBL/GenBank/DDBJ whole genome shotgun (WGS) entry which is preliminary data.</text>
</comment>
<keyword evidence="3" id="KW-1185">Reference proteome</keyword>
<dbReference type="PANTHER" id="PTHR33221:SF5">
    <property type="entry name" value="HTH-TYPE TRANSCRIPTIONAL REGULATOR ISCR"/>
    <property type="match status" value="1"/>
</dbReference>
<dbReference type="InterPro" id="IPR036390">
    <property type="entry name" value="WH_DNA-bd_sf"/>
</dbReference>
<dbReference type="Pfam" id="PF02082">
    <property type="entry name" value="Rrf2"/>
    <property type="match status" value="1"/>
</dbReference>
<dbReference type="SUPFAM" id="SSF46785">
    <property type="entry name" value="Winged helix' DNA-binding domain"/>
    <property type="match status" value="1"/>
</dbReference>
<evidence type="ECO:0000313" key="2">
    <source>
        <dbReference type="EMBL" id="MBN7772217.1"/>
    </source>
</evidence>
<proteinExistence type="predicted"/>
<dbReference type="GO" id="GO:0005829">
    <property type="term" value="C:cytosol"/>
    <property type="evidence" value="ECO:0007669"/>
    <property type="project" value="TreeGrafter"/>
</dbReference>
<dbReference type="InterPro" id="IPR036388">
    <property type="entry name" value="WH-like_DNA-bd_sf"/>
</dbReference>
<dbReference type="PANTHER" id="PTHR33221">
    <property type="entry name" value="WINGED HELIX-TURN-HELIX TRANSCRIPTIONAL REGULATOR, RRF2 FAMILY"/>
    <property type="match status" value="1"/>
</dbReference>
<organism evidence="2 3">
    <name type="scientific">Clostridium aminobutyricum</name>
    <dbReference type="NCBI Taxonomy" id="33953"/>
    <lineage>
        <taxon>Bacteria</taxon>
        <taxon>Bacillati</taxon>
        <taxon>Bacillota</taxon>
        <taxon>Clostridia</taxon>
        <taxon>Eubacteriales</taxon>
        <taxon>Clostridiaceae</taxon>
        <taxon>Clostridium</taxon>
    </lineage>
</organism>
<dbReference type="EMBL" id="JAFJZZ010000001">
    <property type="protein sequence ID" value="MBN7772217.1"/>
    <property type="molecule type" value="Genomic_DNA"/>
</dbReference>
<keyword evidence="1" id="KW-0238">DNA-binding</keyword>
<protein>
    <submittedName>
        <fullName evidence="2">Rrf2 family transcriptional regulator</fullName>
    </submittedName>
</protein>
<evidence type="ECO:0000256" key="1">
    <source>
        <dbReference type="ARBA" id="ARBA00023125"/>
    </source>
</evidence>
<dbReference type="RefSeq" id="WP_206581036.1">
    <property type="nucleotide sequence ID" value="NZ_JAFJZZ010000001.1"/>
</dbReference>
<dbReference type="AlphaFoldDB" id="A0A939D6N0"/>
<sequence length="149" mass="16679">MKISTKGRYGLQALLDLAIYGENDYISLKSVAERQGMSDNYLEQLFAALKKNGLVESTRGAQGGYRLSKDASEITVRQVLNALEGPLALVDCIIEGNQHECDRFECCVTRVLWQKIMDELNEVTDAISLADLVECHKQARLTASLEYYI</sequence>
<dbReference type="Gene3D" id="1.10.10.10">
    <property type="entry name" value="Winged helix-like DNA-binding domain superfamily/Winged helix DNA-binding domain"/>
    <property type="match status" value="1"/>
</dbReference>
<gene>
    <name evidence="2" type="ORF">JYB65_02470</name>
</gene>
<dbReference type="InterPro" id="IPR000944">
    <property type="entry name" value="Tscrpt_reg_Rrf2"/>
</dbReference>
<evidence type="ECO:0000313" key="3">
    <source>
        <dbReference type="Proteomes" id="UP000664545"/>
    </source>
</evidence>
<dbReference type="InterPro" id="IPR030489">
    <property type="entry name" value="TR_Rrf2-type_CS"/>
</dbReference>
<dbReference type="PROSITE" id="PS51197">
    <property type="entry name" value="HTH_RRF2_2"/>
    <property type="match status" value="1"/>
</dbReference>